<keyword evidence="4" id="KW-0460">Magnesium</keyword>
<accession>A0A1T4WYB5</accession>
<proteinExistence type="predicted"/>
<evidence type="ECO:0000256" key="4">
    <source>
        <dbReference type="PIRSR" id="PIRSR604385-2"/>
    </source>
</evidence>
<dbReference type="PROSITE" id="PS51462">
    <property type="entry name" value="NUDIX"/>
    <property type="match status" value="1"/>
</dbReference>
<feature type="region of interest" description="Disordered" evidence="5">
    <location>
        <begin position="1"/>
        <end position="40"/>
    </location>
</feature>
<evidence type="ECO:0000256" key="1">
    <source>
        <dbReference type="ARBA" id="ARBA00001946"/>
    </source>
</evidence>
<dbReference type="PANTHER" id="PTHR11839">
    <property type="entry name" value="UDP/ADP-SUGAR PYROPHOSPHATASE"/>
    <property type="match status" value="1"/>
</dbReference>
<feature type="binding site" evidence="4">
    <location>
        <position position="192"/>
    </location>
    <ligand>
        <name>Mg(2+)</name>
        <dbReference type="ChEBI" id="CHEBI:18420"/>
        <label>1</label>
    </ligand>
</feature>
<evidence type="ECO:0000259" key="6">
    <source>
        <dbReference type="PROSITE" id="PS51462"/>
    </source>
</evidence>
<dbReference type="GO" id="GO:0006753">
    <property type="term" value="P:nucleoside phosphate metabolic process"/>
    <property type="evidence" value="ECO:0007669"/>
    <property type="project" value="TreeGrafter"/>
</dbReference>
<dbReference type="GO" id="GO:0016818">
    <property type="term" value="F:hydrolase activity, acting on acid anhydrides, in phosphorus-containing anhydrides"/>
    <property type="evidence" value="ECO:0007669"/>
    <property type="project" value="InterPro"/>
</dbReference>
<protein>
    <submittedName>
        <fullName evidence="7">Nudix-type nucleoside diphosphatase, YffH/AdpP family</fullName>
    </submittedName>
</protein>
<reference evidence="8" key="1">
    <citation type="submission" date="2017-02" db="EMBL/GenBank/DDBJ databases">
        <authorList>
            <person name="Varghese N."/>
            <person name="Submissions S."/>
        </authorList>
    </citation>
    <scope>NUCLEOTIDE SEQUENCE [LARGE SCALE GENOMIC DNA]</scope>
    <source>
        <strain evidence="8">VKM Ac-2052</strain>
    </source>
</reference>
<dbReference type="Pfam" id="PF00293">
    <property type="entry name" value="NUDIX"/>
    <property type="match status" value="1"/>
</dbReference>
<dbReference type="GO" id="GO:0005829">
    <property type="term" value="C:cytosol"/>
    <property type="evidence" value="ECO:0007669"/>
    <property type="project" value="TreeGrafter"/>
</dbReference>
<evidence type="ECO:0000313" key="8">
    <source>
        <dbReference type="Proteomes" id="UP000189735"/>
    </source>
</evidence>
<organism evidence="7 8">
    <name type="scientific">Agreia bicolorata</name>
    <dbReference type="NCBI Taxonomy" id="110935"/>
    <lineage>
        <taxon>Bacteria</taxon>
        <taxon>Bacillati</taxon>
        <taxon>Actinomycetota</taxon>
        <taxon>Actinomycetes</taxon>
        <taxon>Micrococcales</taxon>
        <taxon>Microbacteriaceae</taxon>
        <taxon>Agreia</taxon>
    </lineage>
</organism>
<dbReference type="CDD" id="cd24157">
    <property type="entry name" value="NUDIX_GDPMK"/>
    <property type="match status" value="1"/>
</dbReference>
<dbReference type="EMBL" id="FUYG01000001">
    <property type="protein sequence ID" value="SKA81601.1"/>
    <property type="molecule type" value="Genomic_DNA"/>
</dbReference>
<dbReference type="InterPro" id="IPR015797">
    <property type="entry name" value="NUDIX_hydrolase-like_dom_sf"/>
</dbReference>
<dbReference type="SUPFAM" id="SSF55811">
    <property type="entry name" value="Nudix"/>
    <property type="match status" value="1"/>
</dbReference>
<dbReference type="GO" id="GO:0019693">
    <property type="term" value="P:ribose phosphate metabolic process"/>
    <property type="evidence" value="ECO:0007669"/>
    <property type="project" value="TreeGrafter"/>
</dbReference>
<dbReference type="InterPro" id="IPR000086">
    <property type="entry name" value="NUDIX_hydrolase_dom"/>
</dbReference>
<dbReference type="PANTHER" id="PTHR11839:SF18">
    <property type="entry name" value="NUDIX HYDROLASE DOMAIN-CONTAINING PROTEIN"/>
    <property type="match status" value="1"/>
</dbReference>
<comment type="subunit">
    <text evidence="2">Homodimer.</text>
</comment>
<keyword evidence="4" id="KW-0479">Metal-binding</keyword>
<sequence>MTSDAGTPATAQQPAGVPGVDIPDARGRTGLDQTGRELSGNPRVRVTDVRLLSSNWHVFRANTLEYQRADGVWETQYRETYDRGNGATILLYSLEQRTVLLTRQFRYPVYVNGHPDGNLIEAAAGLLDDDDPLTAIRREAREETGHEIGEVSPVFEAYMSPGSVTEKLFFFAAPYSPDTRADAGGGLADEGEEIELLEIDFDKALDRIGVDIIDAKTIMLLQWAALRGPFAR</sequence>
<evidence type="ECO:0000256" key="5">
    <source>
        <dbReference type="SAM" id="MobiDB-lite"/>
    </source>
</evidence>
<dbReference type="Gene3D" id="3.90.79.10">
    <property type="entry name" value="Nucleoside Triphosphate Pyrophosphohydrolase"/>
    <property type="match status" value="1"/>
</dbReference>
<dbReference type="AlphaFoldDB" id="A0A1T4WYB5"/>
<dbReference type="InterPro" id="IPR004385">
    <property type="entry name" value="NDP_pyrophosphatase"/>
</dbReference>
<keyword evidence="3" id="KW-0378">Hydrolase</keyword>
<gene>
    <name evidence="7" type="ORF">SAMN06295879_0352</name>
</gene>
<evidence type="ECO:0000256" key="3">
    <source>
        <dbReference type="ARBA" id="ARBA00022801"/>
    </source>
</evidence>
<evidence type="ECO:0000256" key="2">
    <source>
        <dbReference type="ARBA" id="ARBA00011738"/>
    </source>
</evidence>
<name>A0A1T4WYB5_9MICO</name>
<dbReference type="GO" id="GO:0046872">
    <property type="term" value="F:metal ion binding"/>
    <property type="evidence" value="ECO:0007669"/>
    <property type="project" value="UniProtKB-KW"/>
</dbReference>
<dbReference type="NCBIfam" id="TIGR00052">
    <property type="entry name" value="nudix-type nucleoside diphosphatase, YffH/AdpP family"/>
    <property type="match status" value="1"/>
</dbReference>
<evidence type="ECO:0000313" key="7">
    <source>
        <dbReference type="EMBL" id="SKA81601.1"/>
    </source>
</evidence>
<feature type="compositionally biased region" description="Polar residues" evidence="5">
    <location>
        <begin position="1"/>
        <end position="13"/>
    </location>
</feature>
<comment type="cofactor">
    <cofactor evidence="1 4">
        <name>Mg(2+)</name>
        <dbReference type="ChEBI" id="CHEBI:18420"/>
    </cofactor>
</comment>
<feature type="binding site" evidence="4">
    <location>
        <position position="143"/>
    </location>
    <ligand>
        <name>Mg(2+)</name>
        <dbReference type="ChEBI" id="CHEBI:18420"/>
        <label>1</label>
    </ligand>
</feature>
<feature type="binding site" evidence="4">
    <location>
        <position position="139"/>
    </location>
    <ligand>
        <name>Mg(2+)</name>
        <dbReference type="ChEBI" id="CHEBI:18420"/>
        <label>1</label>
    </ligand>
</feature>
<feature type="domain" description="Nudix hydrolase" evidence="6">
    <location>
        <begin position="82"/>
        <end position="225"/>
    </location>
</feature>
<dbReference type="Proteomes" id="UP000189735">
    <property type="component" value="Unassembled WGS sequence"/>
</dbReference>
<feature type="binding site" evidence="4">
    <location>
        <position position="124"/>
    </location>
    <ligand>
        <name>Mg(2+)</name>
        <dbReference type="ChEBI" id="CHEBI:18420"/>
        <label>1</label>
    </ligand>
</feature>
<dbReference type="RefSeq" id="WP_078713138.1">
    <property type="nucleotide sequence ID" value="NZ_FUYG01000001.1"/>
</dbReference>